<dbReference type="Gene3D" id="1.25.40.390">
    <property type="match status" value="1"/>
</dbReference>
<dbReference type="SUPFAM" id="SSF48452">
    <property type="entry name" value="TPR-like"/>
    <property type="match status" value="1"/>
</dbReference>
<comment type="caution">
    <text evidence="8">The sequence shown here is derived from an EMBL/GenBank/DDBJ whole genome shotgun (WGS) entry which is preliminary data.</text>
</comment>
<evidence type="ECO:0000256" key="1">
    <source>
        <dbReference type="ARBA" id="ARBA00004442"/>
    </source>
</evidence>
<gene>
    <name evidence="8" type="ORF">ACFOOI_00030</name>
</gene>
<feature type="domain" description="SusD-like N-terminal" evidence="7">
    <location>
        <begin position="73"/>
        <end position="235"/>
    </location>
</feature>
<reference evidence="9" key="1">
    <citation type="journal article" date="2019" name="Int. J. Syst. Evol. Microbiol.">
        <title>The Global Catalogue of Microorganisms (GCM) 10K type strain sequencing project: providing services to taxonomists for standard genome sequencing and annotation.</title>
        <authorList>
            <consortium name="The Broad Institute Genomics Platform"/>
            <consortium name="The Broad Institute Genome Sequencing Center for Infectious Disease"/>
            <person name="Wu L."/>
            <person name="Ma J."/>
        </authorList>
    </citation>
    <scope>NUCLEOTIDE SEQUENCE [LARGE SCALE GENOMIC DNA]</scope>
    <source>
        <strain evidence="9">CECT 7956</strain>
    </source>
</reference>
<dbReference type="EMBL" id="JBHRYQ010000001">
    <property type="protein sequence ID" value="MFC3809024.1"/>
    <property type="molecule type" value="Genomic_DNA"/>
</dbReference>
<evidence type="ECO:0000256" key="2">
    <source>
        <dbReference type="ARBA" id="ARBA00006275"/>
    </source>
</evidence>
<sequence length="587" mass="65877">MKKHILKLSSLILTLLLVNTGCEKDFLERYPLDEISNETFWNTEADMAVYNNGLYAMTINNDNVPILQGHSTGNNIQSIWFQDNFSDNFAPVGVGYMQLVRSGLQVVPTTASSQTFGYKGWDFIRAINVGLENYPKTKVTDAIRNKYIGEARLFRGWFYAEKVSKFGDVPYLDKPLNIDSPELYSGRTPRLEVMDKVLEDLNAAVAGLPASWGDGGNPGRLNRWAALLIKSRVCLFEGTFRKYHGLPNPEKWLTEAATASKELIDKGPYSLHTTGNPNADYSNFQRLADFTGNKEVMYWKKYASGILFNNVERTVHRTIGGATKSFVEDYLCKDGLPISLSPLYKGDKVLEDVFANRDPRLRQTILLPEDNATLVFDVNRTYPRITGMAGGNTSTTGYHIIKYFNPNIGPGFNTGITPALVMRFGEALLNYAEAQAELGKITQTDLDISINKLRTRVGMPHMKLDAIPVDPRYANEGISPLLVEIRRERRIELFGEGFRYNDLKRWKQGKKLAQPTLGILFDAAAKAKYVGAKIETSIDPASGKTYIDVYKGTDIANPVFDESKHYYWPIPLGSIAQNPNIKQNPGW</sequence>
<keyword evidence="3" id="KW-0732">Signal</keyword>
<dbReference type="Proteomes" id="UP001595616">
    <property type="component" value="Unassembled WGS sequence"/>
</dbReference>
<dbReference type="InterPro" id="IPR012944">
    <property type="entry name" value="SusD_RagB_dom"/>
</dbReference>
<evidence type="ECO:0000259" key="6">
    <source>
        <dbReference type="Pfam" id="PF07980"/>
    </source>
</evidence>
<feature type="domain" description="RagB/SusD" evidence="6">
    <location>
        <begin position="321"/>
        <end position="587"/>
    </location>
</feature>
<name>A0ABV7YP93_9BACT</name>
<keyword evidence="9" id="KW-1185">Reference proteome</keyword>
<dbReference type="InterPro" id="IPR033985">
    <property type="entry name" value="SusD-like_N"/>
</dbReference>
<evidence type="ECO:0000313" key="8">
    <source>
        <dbReference type="EMBL" id="MFC3809024.1"/>
    </source>
</evidence>
<evidence type="ECO:0000259" key="7">
    <source>
        <dbReference type="Pfam" id="PF14322"/>
    </source>
</evidence>
<comment type="subcellular location">
    <subcellularLocation>
        <location evidence="1">Cell outer membrane</location>
    </subcellularLocation>
</comment>
<organism evidence="8 9">
    <name type="scientific">Lacihabitans lacunae</name>
    <dbReference type="NCBI Taxonomy" id="1028214"/>
    <lineage>
        <taxon>Bacteria</taxon>
        <taxon>Pseudomonadati</taxon>
        <taxon>Bacteroidota</taxon>
        <taxon>Cytophagia</taxon>
        <taxon>Cytophagales</taxon>
        <taxon>Leadbetterellaceae</taxon>
        <taxon>Lacihabitans</taxon>
    </lineage>
</organism>
<dbReference type="Pfam" id="PF07980">
    <property type="entry name" value="SusD_RagB"/>
    <property type="match status" value="1"/>
</dbReference>
<evidence type="ECO:0000256" key="4">
    <source>
        <dbReference type="ARBA" id="ARBA00023136"/>
    </source>
</evidence>
<dbReference type="InterPro" id="IPR011990">
    <property type="entry name" value="TPR-like_helical_dom_sf"/>
</dbReference>
<evidence type="ECO:0000256" key="5">
    <source>
        <dbReference type="ARBA" id="ARBA00023237"/>
    </source>
</evidence>
<dbReference type="RefSeq" id="WP_379833465.1">
    <property type="nucleotide sequence ID" value="NZ_JBHRYQ010000001.1"/>
</dbReference>
<evidence type="ECO:0000256" key="3">
    <source>
        <dbReference type="ARBA" id="ARBA00022729"/>
    </source>
</evidence>
<evidence type="ECO:0000313" key="9">
    <source>
        <dbReference type="Proteomes" id="UP001595616"/>
    </source>
</evidence>
<keyword evidence="5" id="KW-0998">Cell outer membrane</keyword>
<keyword evidence="4" id="KW-0472">Membrane</keyword>
<proteinExistence type="inferred from homology"/>
<protein>
    <submittedName>
        <fullName evidence="8">RagB/SusD family nutrient uptake outer membrane protein</fullName>
    </submittedName>
</protein>
<comment type="similarity">
    <text evidence="2">Belongs to the SusD family.</text>
</comment>
<accession>A0ABV7YP93</accession>
<dbReference type="Pfam" id="PF14322">
    <property type="entry name" value="SusD-like_3"/>
    <property type="match status" value="1"/>
</dbReference>